<accession>A0ABY1Q4H4</accession>
<evidence type="ECO:0000313" key="1">
    <source>
        <dbReference type="EMBL" id="SMP58472.1"/>
    </source>
</evidence>
<protein>
    <submittedName>
        <fullName evidence="1">Uncharacterized protein</fullName>
    </submittedName>
</protein>
<proteinExistence type="predicted"/>
<dbReference type="Proteomes" id="UP001157910">
    <property type="component" value="Unassembled WGS sequence"/>
</dbReference>
<reference evidence="1 2" key="1">
    <citation type="submission" date="2017-05" db="EMBL/GenBank/DDBJ databases">
        <authorList>
            <person name="Varghese N."/>
            <person name="Submissions S."/>
        </authorList>
    </citation>
    <scope>NUCLEOTIDE SEQUENCE [LARGE SCALE GENOMIC DNA]</scope>
    <source>
        <strain evidence="1 2">SM16</strain>
    </source>
</reference>
<name>A0ABY1Q4H4_9SPHN</name>
<organism evidence="1 2">
    <name type="scientific">Novosphingobium panipatense</name>
    <dbReference type="NCBI Taxonomy" id="428991"/>
    <lineage>
        <taxon>Bacteria</taxon>
        <taxon>Pseudomonadati</taxon>
        <taxon>Pseudomonadota</taxon>
        <taxon>Alphaproteobacteria</taxon>
        <taxon>Sphingomonadales</taxon>
        <taxon>Sphingomonadaceae</taxon>
        <taxon>Novosphingobium</taxon>
    </lineage>
</organism>
<keyword evidence="2" id="KW-1185">Reference proteome</keyword>
<sequence length="67" mass="7623">MKVEVERLCDRVIAVYQKPEDEEAQCVILDEEAVAQILHLLYPELGDLTGKSLRLRAQAYGRPRLVA</sequence>
<dbReference type="RefSeq" id="WP_283405450.1">
    <property type="nucleotide sequence ID" value="NZ_FXUI01000002.1"/>
</dbReference>
<gene>
    <name evidence="1" type="ORF">SAMN06296065_102478</name>
</gene>
<comment type="caution">
    <text evidence="1">The sequence shown here is derived from an EMBL/GenBank/DDBJ whole genome shotgun (WGS) entry which is preliminary data.</text>
</comment>
<dbReference type="EMBL" id="FXUI01000002">
    <property type="protein sequence ID" value="SMP58472.1"/>
    <property type="molecule type" value="Genomic_DNA"/>
</dbReference>
<evidence type="ECO:0000313" key="2">
    <source>
        <dbReference type="Proteomes" id="UP001157910"/>
    </source>
</evidence>